<dbReference type="Pfam" id="PF12936">
    <property type="entry name" value="Kri1_C"/>
    <property type="match status" value="1"/>
</dbReference>
<dbReference type="PANTHER" id="PTHR14490:SF5">
    <property type="entry name" value="PROTEIN KRI1 HOMOLOG"/>
    <property type="match status" value="1"/>
</dbReference>
<proteinExistence type="inferred from homology"/>
<dbReference type="Pfam" id="PF05178">
    <property type="entry name" value="Kri1"/>
    <property type="match status" value="1"/>
</dbReference>
<feature type="compositionally biased region" description="Basic and acidic residues" evidence="2">
    <location>
        <begin position="23"/>
        <end position="44"/>
    </location>
</feature>
<dbReference type="GO" id="GO:0005730">
    <property type="term" value="C:nucleolus"/>
    <property type="evidence" value="ECO:0007669"/>
    <property type="project" value="TreeGrafter"/>
</dbReference>
<feature type="compositionally biased region" description="Basic and acidic residues" evidence="2">
    <location>
        <begin position="510"/>
        <end position="525"/>
    </location>
</feature>
<evidence type="ECO:0000313" key="4">
    <source>
        <dbReference type="EMBL" id="KAJ6259204.1"/>
    </source>
</evidence>
<evidence type="ECO:0000259" key="3">
    <source>
        <dbReference type="Pfam" id="PF12936"/>
    </source>
</evidence>
<accession>A0AAD6IWG3</accession>
<feature type="region of interest" description="Disordered" evidence="2">
    <location>
        <begin position="300"/>
        <end position="319"/>
    </location>
</feature>
<feature type="region of interest" description="Disordered" evidence="2">
    <location>
        <begin position="244"/>
        <end position="285"/>
    </location>
</feature>
<reference evidence="4" key="1">
    <citation type="submission" date="2023-01" db="EMBL/GenBank/DDBJ databases">
        <title>The chitinases involved in constricting ring structure development in the nematode-trapping fungus Drechslerella dactyloides.</title>
        <authorList>
            <person name="Wang R."/>
            <person name="Zhang L."/>
            <person name="Tang P."/>
            <person name="Li S."/>
            <person name="Liang L."/>
        </authorList>
    </citation>
    <scope>NUCLEOTIDE SEQUENCE</scope>
    <source>
        <strain evidence="4">YMF1.00031</strain>
    </source>
</reference>
<dbReference type="InterPro" id="IPR024626">
    <property type="entry name" value="Kri1-like_C"/>
</dbReference>
<dbReference type="GO" id="GO:0000447">
    <property type="term" value="P:endonucleolytic cleavage in ITS1 to separate SSU-rRNA from 5.8S rRNA and LSU-rRNA from tricistronic rRNA transcript (SSU-rRNA, 5.8S rRNA, LSU-rRNA)"/>
    <property type="evidence" value="ECO:0007669"/>
    <property type="project" value="TreeGrafter"/>
</dbReference>
<feature type="compositionally biased region" description="Basic and acidic residues" evidence="2">
    <location>
        <begin position="329"/>
        <end position="387"/>
    </location>
</feature>
<sequence length="683" mass="77394">MATRISTITLIRIMPRKKSAAAKAREANGEPHPKDSNTSKKAVLDLDSDSDADSTSMEDTPSTVSKKRKASEDAEEPAFKINEEYARRFEHNKKREELHRLEEKYGKSSTSKRRKTDDSNDDSDADSLASSDDSSSSEDEDEIGELVTSNIDAQIKATINAIRSKDPRVYDTNSEFFNEAAEDDAQDGKAAKEKTMTLKQYHQKNILEGYTGADGDGDDSAPPKTYVEEQEHLKRTVVGEMHAAVEGSDNEDDFLIRKEKQPAEAMEEEETPPAALPENPDEDPERFLDAFLSTKAWVPKDADGNIPFESDDSEEEDVAEEFEQMYNMRFEDPTIEERSKIITHARDIAKQKSLRREEKSRRKKARDEKKDRKQREQEEKDAEKNRLRKLRVEELAKKIKMVQHAGGLDLDNEADSGVDDKWKKFLDDAWEGDEGWEKRMGELYNDSYYEKEEDLEGASDKKSKKPKKPTWDDDIDINDLVPDFKEDESVSDAEDTEAGGVPLEEPVEPAPEKPKKSKVKNDKRADRLLRAQIESYVDDKLPLSLPGSSKQAGATFRYREVTPESFRLTTTDILFAGDKELNTYAGLKKLASYRDDAKKAKDRKRYAKGKGFKLREWRKEVFGRTELEWEELNGSGKGSREKKAKKSKSEAAEGASGAAASAERKKKRRRKSKGKPEAAQAEA</sequence>
<dbReference type="GO" id="GO:0030686">
    <property type="term" value="C:90S preribosome"/>
    <property type="evidence" value="ECO:0007669"/>
    <property type="project" value="TreeGrafter"/>
</dbReference>
<comment type="caution">
    <text evidence="4">The sequence shown here is derived from an EMBL/GenBank/DDBJ whole genome shotgun (WGS) entry which is preliminary data.</text>
</comment>
<feature type="compositionally biased region" description="Basic residues" evidence="2">
    <location>
        <begin position="664"/>
        <end position="673"/>
    </location>
</feature>
<name>A0AAD6IWG3_DREDA</name>
<feature type="region of interest" description="Disordered" evidence="2">
    <location>
        <begin position="632"/>
        <end position="683"/>
    </location>
</feature>
<dbReference type="PANTHER" id="PTHR14490">
    <property type="entry name" value="ZINC FINGER, ZZ TYPE"/>
    <property type="match status" value="1"/>
</dbReference>
<evidence type="ECO:0000256" key="1">
    <source>
        <dbReference type="ARBA" id="ARBA00007473"/>
    </source>
</evidence>
<feature type="region of interest" description="Disordered" evidence="2">
    <location>
        <begin position="327"/>
        <end position="387"/>
    </location>
</feature>
<keyword evidence="5" id="KW-1185">Reference proteome</keyword>
<protein>
    <recommendedName>
        <fullName evidence="3">Kri1-like C-terminal domain-containing protein</fullName>
    </recommendedName>
</protein>
<evidence type="ECO:0000313" key="5">
    <source>
        <dbReference type="Proteomes" id="UP001221413"/>
    </source>
</evidence>
<dbReference type="AlphaFoldDB" id="A0AAD6IWG3"/>
<feature type="region of interest" description="Disordered" evidence="2">
    <location>
        <begin position="452"/>
        <end position="525"/>
    </location>
</feature>
<feature type="compositionally biased region" description="Acidic residues" evidence="2">
    <location>
        <begin position="135"/>
        <end position="144"/>
    </location>
</feature>
<dbReference type="EMBL" id="JAQGDS010000007">
    <property type="protein sequence ID" value="KAJ6259204.1"/>
    <property type="molecule type" value="Genomic_DNA"/>
</dbReference>
<organism evidence="4 5">
    <name type="scientific">Drechslerella dactyloides</name>
    <name type="common">Nematode-trapping fungus</name>
    <name type="synonym">Arthrobotrys dactyloides</name>
    <dbReference type="NCBI Taxonomy" id="74499"/>
    <lineage>
        <taxon>Eukaryota</taxon>
        <taxon>Fungi</taxon>
        <taxon>Dikarya</taxon>
        <taxon>Ascomycota</taxon>
        <taxon>Pezizomycotina</taxon>
        <taxon>Orbiliomycetes</taxon>
        <taxon>Orbiliales</taxon>
        <taxon>Orbiliaceae</taxon>
        <taxon>Drechslerella</taxon>
    </lineage>
</organism>
<comment type="similarity">
    <text evidence="1">Belongs to the KRI1 family.</text>
</comment>
<evidence type="ECO:0000256" key="2">
    <source>
        <dbReference type="SAM" id="MobiDB-lite"/>
    </source>
</evidence>
<feature type="region of interest" description="Disordered" evidence="2">
    <location>
        <begin position="16"/>
        <end position="149"/>
    </location>
</feature>
<feature type="domain" description="Kri1-like C-terminal" evidence="3">
    <location>
        <begin position="532"/>
        <end position="621"/>
    </location>
</feature>
<gene>
    <name evidence="4" type="ORF">Dda_6102</name>
</gene>
<dbReference type="InterPro" id="IPR018034">
    <property type="entry name" value="Kri1"/>
</dbReference>
<feature type="compositionally biased region" description="Low complexity" evidence="2">
    <location>
        <begin position="652"/>
        <end position="661"/>
    </location>
</feature>
<dbReference type="Proteomes" id="UP001221413">
    <property type="component" value="Unassembled WGS sequence"/>
</dbReference>
<feature type="compositionally biased region" description="Basic and acidic residues" evidence="2">
    <location>
        <begin position="77"/>
        <end position="106"/>
    </location>
</feature>
<feature type="compositionally biased region" description="Acidic residues" evidence="2">
    <location>
        <begin position="309"/>
        <end position="319"/>
    </location>
</feature>